<evidence type="ECO:0000313" key="1">
    <source>
        <dbReference type="EMBL" id="KAF0745883.1"/>
    </source>
</evidence>
<protein>
    <submittedName>
        <fullName evidence="1">Uncharacterized protein</fullName>
    </submittedName>
</protein>
<proteinExistence type="predicted"/>
<organism evidence="1 2">
    <name type="scientific">Aphis craccivora</name>
    <name type="common">Cowpea aphid</name>
    <dbReference type="NCBI Taxonomy" id="307492"/>
    <lineage>
        <taxon>Eukaryota</taxon>
        <taxon>Metazoa</taxon>
        <taxon>Ecdysozoa</taxon>
        <taxon>Arthropoda</taxon>
        <taxon>Hexapoda</taxon>
        <taxon>Insecta</taxon>
        <taxon>Pterygota</taxon>
        <taxon>Neoptera</taxon>
        <taxon>Paraneoptera</taxon>
        <taxon>Hemiptera</taxon>
        <taxon>Sternorrhyncha</taxon>
        <taxon>Aphidomorpha</taxon>
        <taxon>Aphidoidea</taxon>
        <taxon>Aphididae</taxon>
        <taxon>Aphidini</taxon>
        <taxon>Aphis</taxon>
        <taxon>Aphis</taxon>
    </lineage>
</organism>
<gene>
    <name evidence="1" type="ORF">FWK35_00022377</name>
</gene>
<evidence type="ECO:0000313" key="2">
    <source>
        <dbReference type="Proteomes" id="UP000478052"/>
    </source>
</evidence>
<accession>A0A6G0XYY7</accession>
<dbReference type="EMBL" id="VUJU01007408">
    <property type="protein sequence ID" value="KAF0745883.1"/>
    <property type="molecule type" value="Genomic_DNA"/>
</dbReference>
<dbReference type="Proteomes" id="UP000478052">
    <property type="component" value="Unassembled WGS sequence"/>
</dbReference>
<dbReference type="AlphaFoldDB" id="A0A6G0XYY7"/>
<comment type="caution">
    <text evidence="1">The sequence shown here is derived from an EMBL/GenBank/DDBJ whole genome shotgun (WGS) entry which is preliminary data.</text>
</comment>
<name>A0A6G0XYY7_APHCR</name>
<sequence>MTTGIKKRVINDLINKGKSSEYFREEEALRLIKKGKNIYGFTHDFKRLITPDRPLDLLVRPCPVSDQFYFTIIRCLTSVRITDNGQLEPSILPSANALRVAKSKELKLRQRHSDSLSAILIMKAYSKNASYPSLIIDATRTIIKIFSKLGHIKTLTLNLYEAVVYDDDRNHTFTACKNNSHYWFWIPKCYIRIDVSHFVKNLTKWLPFKTVSKRVKEIYLRVLCLIIKIQRLSEIKSLLLSIFVVASNETSGGNVETGIETPCSKHKNKLIEVPSGSFTSYTNEFQDIISASEIVDKSTDDIIQQDDDVLNGIEDSANSFKSWVDSIHTDSINYKEEGTDLKPFALLYDNDIEKCTSSISEDPIDNSDNYPMVNGVYTFPKPVYDNSDGSNSNQSLNSAYVLQNNTLTQHNDELHIQEQPINLKKNSSDEQDSGQFNILHQKHVILPLLKNGSRAEDLKALNLKGYGKIILTNTCAFDTAVPLFMAAICDSYKYLKRIDQFPGNSFIAFTKTILSTGISVDTRCVNKVMRLIFL</sequence>
<reference evidence="1 2" key="1">
    <citation type="submission" date="2019-08" db="EMBL/GenBank/DDBJ databases">
        <title>Whole genome of Aphis craccivora.</title>
        <authorList>
            <person name="Voronova N.V."/>
            <person name="Shulinski R.S."/>
            <person name="Bandarenka Y.V."/>
            <person name="Zhorov D.G."/>
            <person name="Warner D."/>
        </authorList>
    </citation>
    <scope>NUCLEOTIDE SEQUENCE [LARGE SCALE GENOMIC DNA]</scope>
    <source>
        <strain evidence="1">180601</strain>
        <tissue evidence="1">Whole Body</tissue>
    </source>
</reference>
<keyword evidence="2" id="KW-1185">Reference proteome</keyword>